<dbReference type="InterPro" id="IPR049328">
    <property type="entry name" value="TM_ErbB1"/>
</dbReference>
<evidence type="ECO:0000259" key="10">
    <source>
        <dbReference type="Pfam" id="PF21314"/>
    </source>
</evidence>
<keyword evidence="5" id="KW-0067">ATP-binding</keyword>
<dbReference type="OrthoDB" id="3692311at2759"/>
<feature type="transmembrane region" description="Helical" evidence="9">
    <location>
        <begin position="143"/>
        <end position="166"/>
    </location>
</feature>
<evidence type="ECO:0000256" key="6">
    <source>
        <dbReference type="ARBA" id="ARBA00022989"/>
    </source>
</evidence>
<reference evidence="12" key="1">
    <citation type="journal article" date="2022" name="Microb. Genom.">
        <title>A global pangenome for the wheat fungal pathogen Pyrenophora tritici-repentis and prediction of effector protein structural homology.</title>
        <authorList>
            <person name="Moolhuijzen P.M."/>
            <person name="See P.T."/>
            <person name="Shi G."/>
            <person name="Powell H.R."/>
            <person name="Cockram J."/>
            <person name="Jorgensen L.N."/>
            <person name="Benslimane H."/>
            <person name="Strelkov S.E."/>
            <person name="Turner J."/>
            <person name="Liu Z."/>
            <person name="Moffat C.S."/>
        </authorList>
    </citation>
    <scope>NUCLEOTIDE SEQUENCE [LARGE SCALE GENOMIC DNA]</scope>
</reference>
<sequence>MANSSFFDFHCEAGAEWYACASGSKFVGCCAADPCSNGCAQGSIRPGEFNITHHGEFPDASCGAASNFWSCIAGPSFWGCCKSNPCSTGICPQGDLVPAFMDRPEQLQAYASASSTADASATSTASASASPTADSSSKSNTGAIVGGVVGGVFVIGIIGAFILFFLRRRRNRKREEGYMGSVTMVPMMNAEKHDENRNSMQYDGRSPPPTYSSPEQNYQQGFPAKGQHSFHQFASHASEPQELPADFTPPRERYSELPADISQGVDNRRFSELPAGAKEPARPSELESPEISPRPQQTEFSNDMAKRTGESGGLGIS</sequence>
<evidence type="ECO:0000256" key="8">
    <source>
        <dbReference type="SAM" id="MobiDB-lite"/>
    </source>
</evidence>
<protein>
    <recommendedName>
        <fullName evidence="10">Epidermal growth factor receptor-like transmembrane-juxtamembrane segment domain-containing protein</fullName>
    </recommendedName>
</protein>
<dbReference type="Proteomes" id="UP000249757">
    <property type="component" value="Unassembled WGS sequence"/>
</dbReference>
<dbReference type="PANTHER" id="PTHR15549">
    <property type="entry name" value="PAIRED IMMUNOGLOBULIN-LIKE TYPE 2 RECEPTOR"/>
    <property type="match status" value="1"/>
</dbReference>
<comment type="caution">
    <text evidence="11">The sequence shown here is derived from an EMBL/GenBank/DDBJ whole genome shotgun (WGS) entry which is preliminary data.</text>
</comment>
<dbReference type="GO" id="GO:0016020">
    <property type="term" value="C:membrane"/>
    <property type="evidence" value="ECO:0007669"/>
    <property type="project" value="UniProtKB-SubCell"/>
</dbReference>
<dbReference type="GO" id="GO:0005524">
    <property type="term" value="F:ATP binding"/>
    <property type="evidence" value="ECO:0007669"/>
    <property type="project" value="UniProtKB-KW"/>
</dbReference>
<dbReference type="Pfam" id="PF21314">
    <property type="entry name" value="TM_ErbB1"/>
    <property type="match status" value="1"/>
</dbReference>
<feature type="domain" description="Epidermal growth factor receptor-like transmembrane-juxtamembrane segment" evidence="10">
    <location>
        <begin position="144"/>
        <end position="174"/>
    </location>
</feature>
<dbReference type="EMBL" id="NRDI02000014">
    <property type="protein sequence ID" value="KAI1511283.1"/>
    <property type="molecule type" value="Genomic_DNA"/>
</dbReference>
<dbReference type="Gene3D" id="1.20.5.510">
    <property type="entry name" value="Single helix bin"/>
    <property type="match status" value="1"/>
</dbReference>
<evidence type="ECO:0000256" key="2">
    <source>
        <dbReference type="ARBA" id="ARBA00022553"/>
    </source>
</evidence>
<organism evidence="11 12">
    <name type="scientific">Pyrenophora tritici-repentis</name>
    <dbReference type="NCBI Taxonomy" id="45151"/>
    <lineage>
        <taxon>Eukaryota</taxon>
        <taxon>Fungi</taxon>
        <taxon>Dikarya</taxon>
        <taxon>Ascomycota</taxon>
        <taxon>Pezizomycotina</taxon>
        <taxon>Dothideomycetes</taxon>
        <taxon>Pleosporomycetidae</taxon>
        <taxon>Pleosporales</taxon>
        <taxon>Pleosporineae</taxon>
        <taxon>Pleosporaceae</taxon>
        <taxon>Pyrenophora</taxon>
    </lineage>
</organism>
<keyword evidence="12" id="KW-1185">Reference proteome</keyword>
<evidence type="ECO:0000256" key="9">
    <source>
        <dbReference type="SAM" id="Phobius"/>
    </source>
</evidence>
<proteinExistence type="predicted"/>
<dbReference type="OMA" id="HQYASHA"/>
<keyword evidence="4" id="KW-0547">Nucleotide-binding</keyword>
<keyword evidence="2" id="KW-0597">Phosphoprotein</keyword>
<keyword evidence="6 9" id="KW-1133">Transmembrane helix</keyword>
<keyword evidence="3 9" id="KW-0812">Transmembrane</keyword>
<accession>A0A2W1EV17</accession>
<name>A0A2W1EV17_9PLEO</name>
<evidence type="ECO:0000313" key="12">
    <source>
        <dbReference type="Proteomes" id="UP000249757"/>
    </source>
</evidence>
<feature type="region of interest" description="Disordered" evidence="8">
    <location>
        <begin position="195"/>
        <end position="317"/>
    </location>
</feature>
<dbReference type="AlphaFoldDB" id="A0A2W1EV17"/>
<evidence type="ECO:0000313" key="11">
    <source>
        <dbReference type="EMBL" id="KAI1511283.1"/>
    </source>
</evidence>
<evidence type="ECO:0000256" key="1">
    <source>
        <dbReference type="ARBA" id="ARBA00004167"/>
    </source>
</evidence>
<dbReference type="InterPro" id="IPR051694">
    <property type="entry name" value="Immunoregulatory_rcpt-like"/>
</dbReference>
<evidence type="ECO:0000256" key="3">
    <source>
        <dbReference type="ARBA" id="ARBA00022692"/>
    </source>
</evidence>
<evidence type="ECO:0000256" key="7">
    <source>
        <dbReference type="ARBA" id="ARBA00023136"/>
    </source>
</evidence>
<dbReference type="PANTHER" id="PTHR15549:SF26">
    <property type="entry name" value="AXIAL BUDDING PATTERN PROTEIN 2-RELATED"/>
    <property type="match status" value="1"/>
</dbReference>
<keyword evidence="7 9" id="KW-0472">Membrane</keyword>
<gene>
    <name evidence="11" type="ORF">Ptr86124_009687</name>
</gene>
<evidence type="ECO:0000256" key="4">
    <source>
        <dbReference type="ARBA" id="ARBA00022741"/>
    </source>
</evidence>
<evidence type="ECO:0000256" key="5">
    <source>
        <dbReference type="ARBA" id="ARBA00022840"/>
    </source>
</evidence>
<comment type="subcellular location">
    <subcellularLocation>
        <location evidence="1">Membrane</location>
        <topology evidence="1">Single-pass membrane protein</topology>
    </subcellularLocation>
</comment>
<dbReference type="GO" id="GO:0071944">
    <property type="term" value="C:cell periphery"/>
    <property type="evidence" value="ECO:0007669"/>
    <property type="project" value="UniProtKB-ARBA"/>
</dbReference>